<accession>A0ABT1U5W2</accession>
<dbReference type="Proteomes" id="UP001524586">
    <property type="component" value="Unassembled WGS sequence"/>
</dbReference>
<gene>
    <name evidence="1" type="ORF">NP596_12150</name>
</gene>
<keyword evidence="2" id="KW-1185">Reference proteome</keyword>
<organism evidence="1 2">
    <name type="scientific">Methylomonas rivi</name>
    <dbReference type="NCBI Taxonomy" id="2952226"/>
    <lineage>
        <taxon>Bacteria</taxon>
        <taxon>Pseudomonadati</taxon>
        <taxon>Pseudomonadota</taxon>
        <taxon>Gammaproteobacteria</taxon>
        <taxon>Methylococcales</taxon>
        <taxon>Methylococcaceae</taxon>
        <taxon>Methylomonas</taxon>
    </lineage>
</organism>
<reference evidence="1 2" key="1">
    <citation type="submission" date="2022-07" db="EMBL/GenBank/DDBJ databases">
        <title>Methylomonas rivi sp. nov., Methylomonas rosea sp. nov., Methylomonas aureus sp. nov. and Methylomonas subterranea sp. nov., four novel methanotrophs isolated from a freshwater creek and the deep terrestrial subsurface.</title>
        <authorList>
            <person name="Abin C."/>
            <person name="Sankaranarayanan K."/>
            <person name="Garner C."/>
            <person name="Sindelar R."/>
            <person name="Kotary K."/>
            <person name="Garner R."/>
            <person name="Barclay S."/>
            <person name="Lawson P."/>
            <person name="Krumholz L."/>
        </authorList>
    </citation>
    <scope>NUCLEOTIDE SEQUENCE [LARGE SCALE GENOMIC DNA]</scope>
    <source>
        <strain evidence="1 2">WSC-6</strain>
    </source>
</reference>
<dbReference type="EMBL" id="JANIBK010000061">
    <property type="protein sequence ID" value="MCQ8129205.1"/>
    <property type="molecule type" value="Genomic_DNA"/>
</dbReference>
<proteinExistence type="predicted"/>
<comment type="caution">
    <text evidence="1">The sequence shown here is derived from an EMBL/GenBank/DDBJ whole genome shotgun (WGS) entry which is preliminary data.</text>
</comment>
<name>A0ABT1U5W2_9GAMM</name>
<evidence type="ECO:0008006" key="3">
    <source>
        <dbReference type="Google" id="ProtNLM"/>
    </source>
</evidence>
<evidence type="ECO:0000313" key="2">
    <source>
        <dbReference type="Proteomes" id="UP001524586"/>
    </source>
</evidence>
<protein>
    <recommendedName>
        <fullName evidence="3">PPM-type phosphatase domain-containing protein</fullName>
    </recommendedName>
</protein>
<dbReference type="RefSeq" id="WP_256615631.1">
    <property type="nucleotide sequence ID" value="NZ_JANIBK010000061.1"/>
</dbReference>
<dbReference type="Gene3D" id="3.60.40.10">
    <property type="entry name" value="PPM-type phosphatase domain"/>
    <property type="match status" value="1"/>
</dbReference>
<evidence type="ECO:0000313" key="1">
    <source>
        <dbReference type="EMBL" id="MCQ8129205.1"/>
    </source>
</evidence>
<dbReference type="SUPFAM" id="SSF81606">
    <property type="entry name" value="PP2C-like"/>
    <property type="match status" value="1"/>
</dbReference>
<sequence length="48" mass="5081">MQAAHADIAAGDRFLLCSDGLSDMVEDSRIAATLTGVCKDNIEQKPDS</sequence>
<dbReference type="InterPro" id="IPR036457">
    <property type="entry name" value="PPM-type-like_dom_sf"/>
</dbReference>